<evidence type="ECO:0000313" key="2">
    <source>
        <dbReference type="EMBL" id="RFZ89979.1"/>
    </source>
</evidence>
<dbReference type="Pfam" id="PF04717">
    <property type="entry name" value="Phage_base_V"/>
    <property type="match status" value="1"/>
</dbReference>
<organism evidence="2 3">
    <name type="scientific">Mucilaginibacter conchicola</name>
    <dbReference type="NCBI Taxonomy" id="2303333"/>
    <lineage>
        <taxon>Bacteria</taxon>
        <taxon>Pseudomonadati</taxon>
        <taxon>Bacteroidota</taxon>
        <taxon>Sphingobacteriia</taxon>
        <taxon>Sphingobacteriales</taxon>
        <taxon>Sphingobacteriaceae</taxon>
        <taxon>Mucilaginibacter</taxon>
    </lineage>
</organism>
<dbReference type="InterPro" id="IPR037026">
    <property type="entry name" value="Vgr_OB-fold_dom_sf"/>
</dbReference>
<name>A0A372NLZ7_9SPHI</name>
<dbReference type="EMBL" id="QWDC01000007">
    <property type="protein sequence ID" value="RFZ89979.1"/>
    <property type="molecule type" value="Genomic_DNA"/>
</dbReference>
<proteinExistence type="predicted"/>
<dbReference type="SUPFAM" id="SSF69255">
    <property type="entry name" value="gp5 N-terminal domain-like"/>
    <property type="match status" value="1"/>
</dbReference>
<dbReference type="SUPFAM" id="SSF69279">
    <property type="entry name" value="Phage tail proteins"/>
    <property type="match status" value="1"/>
</dbReference>
<dbReference type="Pfam" id="PF05954">
    <property type="entry name" value="Phage_GPD"/>
    <property type="match status" value="1"/>
</dbReference>
<dbReference type="Gene3D" id="3.55.50.10">
    <property type="entry name" value="Baseplate protein-like domains"/>
    <property type="match status" value="1"/>
</dbReference>
<dbReference type="Gene3D" id="4.10.220.110">
    <property type="match status" value="1"/>
</dbReference>
<dbReference type="InterPro" id="IPR006531">
    <property type="entry name" value="Gp5/Vgr_OB"/>
</dbReference>
<comment type="caution">
    <text evidence="2">The sequence shown here is derived from an EMBL/GenBank/DDBJ whole genome shotgun (WGS) entry which is preliminary data.</text>
</comment>
<accession>A0A372NLZ7</accession>
<dbReference type="SUPFAM" id="SSF69349">
    <property type="entry name" value="Phage fibre proteins"/>
    <property type="match status" value="1"/>
</dbReference>
<evidence type="ECO:0000313" key="3">
    <source>
        <dbReference type="Proteomes" id="UP000264217"/>
    </source>
</evidence>
<dbReference type="Proteomes" id="UP000264217">
    <property type="component" value="Unassembled WGS sequence"/>
</dbReference>
<sequence length="602" mass="65770">MEKKLSVELHIADQPILHFDSIKIDQAFNQHHRFEVILNHDIGESLGAHKIDQSQSWVGQSLVVSLDDGAMNFKGIICEVALEQNLGLRGNLIVSGYSPTILLETGNRLKSFNNIPLATIVRQAVSSVPANDLNINIKPVYQENLTYITQFKESNFDFLNRLSAEYGEFFYYDGNTLHFGKPADQKETTLVHGQNLSVMKAAVRIKPQKFSYYSYNAADNQVFNAGTTGNSQGLDTYGSNSIQTSGKIFTDKVNTPIKPRVANKQQLDDLTNIHAAAAAADLSDLNGESTNAALNLGSITDVTVSRSSGIGMFDQSNLGKYIITEISHQIDAVGRYKNRFRGITANVTAIPVPNVKNPQAESQVATVIDNADPKRIGRIRVQMLWQENEQCTDWIRVLTPNAGSSSQFSQNRGQVFVPEVGDQVIIGFRYNDPDRPFVMGSIFNGENGAGGDVSNVIKSIATRSGHLIQFDDTDGNETITITDKNQNVIKFDTNASSIEITAPETISIRAKNINIAADETVAITAGESISSSARENITSDAGLNHTVMAENVTIVANDNFQKTASHIEKTAETINVNSTKDNIELHSASQIVNKSGGKVKLF</sequence>
<gene>
    <name evidence="2" type="ORF">D0C36_23770</name>
</gene>
<reference evidence="2 3" key="1">
    <citation type="submission" date="2018-08" db="EMBL/GenBank/DDBJ databases">
        <title>Mucilaginibacter sp. MYSH2.</title>
        <authorList>
            <person name="Seo T."/>
        </authorList>
    </citation>
    <scope>NUCLEOTIDE SEQUENCE [LARGE SCALE GENOMIC DNA]</scope>
    <source>
        <strain evidence="2 3">MYSH2</strain>
    </source>
</reference>
<keyword evidence="3" id="KW-1185">Reference proteome</keyword>
<protein>
    <recommendedName>
        <fullName evidence="1">Gp5/Type VI secretion system Vgr protein OB-fold domain-containing protein</fullName>
    </recommendedName>
</protein>
<dbReference type="OrthoDB" id="727155at2"/>
<dbReference type="Gene3D" id="2.40.50.230">
    <property type="entry name" value="Gp5 N-terminal domain"/>
    <property type="match status" value="1"/>
</dbReference>
<dbReference type="Gene3D" id="2.30.110.50">
    <property type="match status" value="1"/>
</dbReference>
<feature type="domain" description="Gp5/Type VI secretion system Vgr protein OB-fold" evidence="1">
    <location>
        <begin position="364"/>
        <end position="443"/>
    </location>
</feature>
<dbReference type="AlphaFoldDB" id="A0A372NLZ7"/>
<dbReference type="RefSeq" id="WP_117394234.1">
    <property type="nucleotide sequence ID" value="NZ_QWDC01000007.1"/>
</dbReference>
<evidence type="ECO:0000259" key="1">
    <source>
        <dbReference type="Pfam" id="PF04717"/>
    </source>
</evidence>